<feature type="chain" id="PRO_5047540745" description="Peptidoglycan-associated lipoprotein" evidence="10">
    <location>
        <begin position="19"/>
        <end position="180"/>
    </location>
</feature>
<dbReference type="PROSITE" id="PS51257">
    <property type="entry name" value="PROKAR_LIPOPROTEIN"/>
    <property type="match status" value="1"/>
</dbReference>
<proteinExistence type="inferred from homology"/>
<dbReference type="PANTHER" id="PTHR30329">
    <property type="entry name" value="STATOR ELEMENT OF FLAGELLAR MOTOR COMPLEX"/>
    <property type="match status" value="1"/>
</dbReference>
<dbReference type="InterPro" id="IPR036737">
    <property type="entry name" value="OmpA-like_sf"/>
</dbReference>
<evidence type="ECO:0000256" key="5">
    <source>
        <dbReference type="ARBA" id="ARBA00023237"/>
    </source>
</evidence>
<evidence type="ECO:0000313" key="12">
    <source>
        <dbReference type="EMBL" id="MFC7291643.1"/>
    </source>
</evidence>
<dbReference type="InterPro" id="IPR039001">
    <property type="entry name" value="Pal"/>
</dbReference>
<dbReference type="InterPro" id="IPR006665">
    <property type="entry name" value="OmpA-like"/>
</dbReference>
<sequence length="180" mass="19017">MSYKVSFAALTFTVAALASGCASTVEEPTPVPTPTPVAAPAPAPTPTPVPVAPKGPLAGSLEDFNVNVGSKVYFDVDQYNLDDADRQILARQAAWLSQYPAVTILIAGNCDERGTREYNIALGERRAAAAKDYLVGLGISASRIETVSYGKERPTDPRSTTDAWSVNRNAFTQLISGVNG</sequence>
<evidence type="ECO:0000256" key="2">
    <source>
        <dbReference type="ARBA" id="ARBA00022729"/>
    </source>
</evidence>
<name>A0ABW2IL84_9PROT</name>
<comment type="caution">
    <text evidence="12">The sequence shown here is derived from an EMBL/GenBank/DDBJ whole genome shotgun (WGS) entry which is preliminary data.</text>
</comment>
<keyword evidence="5 8" id="KW-0998">Cell outer membrane</keyword>
<dbReference type="PROSITE" id="PS51123">
    <property type="entry name" value="OMPA_2"/>
    <property type="match status" value="1"/>
</dbReference>
<evidence type="ECO:0000256" key="10">
    <source>
        <dbReference type="SAM" id="SignalP"/>
    </source>
</evidence>
<comment type="subcellular location">
    <subcellularLocation>
        <location evidence="8">Cell outer membrane</location>
        <topology evidence="8">Lipid-anchor</topology>
    </subcellularLocation>
</comment>
<dbReference type="Proteomes" id="UP001596492">
    <property type="component" value="Unassembled WGS sequence"/>
</dbReference>
<dbReference type="PANTHER" id="PTHR30329:SF21">
    <property type="entry name" value="LIPOPROTEIN YIAD-RELATED"/>
    <property type="match status" value="1"/>
</dbReference>
<keyword evidence="6 8" id="KW-0449">Lipoprotein</keyword>
<dbReference type="EMBL" id="JBHTBR010000004">
    <property type="protein sequence ID" value="MFC7291643.1"/>
    <property type="molecule type" value="Genomic_DNA"/>
</dbReference>
<feature type="compositionally biased region" description="Pro residues" evidence="9">
    <location>
        <begin position="29"/>
        <end position="51"/>
    </location>
</feature>
<reference evidence="13" key="1">
    <citation type="journal article" date="2019" name="Int. J. Syst. Evol. Microbiol.">
        <title>The Global Catalogue of Microorganisms (GCM) 10K type strain sequencing project: providing services to taxonomists for standard genome sequencing and annotation.</title>
        <authorList>
            <consortium name="The Broad Institute Genomics Platform"/>
            <consortium name="The Broad Institute Genome Sequencing Center for Infectious Disease"/>
            <person name="Wu L."/>
            <person name="Ma J."/>
        </authorList>
    </citation>
    <scope>NUCLEOTIDE SEQUENCE [LARGE SCALE GENOMIC DNA]</scope>
    <source>
        <strain evidence="13">CCUG 51308</strain>
    </source>
</reference>
<evidence type="ECO:0000256" key="9">
    <source>
        <dbReference type="SAM" id="MobiDB-lite"/>
    </source>
</evidence>
<comment type="function">
    <text evidence="8">Part of the Tol-Pal system, which plays a role in outer membrane invagination during cell division and is important for maintaining outer membrane integrity.</text>
</comment>
<dbReference type="InterPro" id="IPR006664">
    <property type="entry name" value="OMP_bac"/>
</dbReference>
<dbReference type="Pfam" id="PF00691">
    <property type="entry name" value="OmpA"/>
    <property type="match status" value="1"/>
</dbReference>
<keyword evidence="2 8" id="KW-0732">Signal</keyword>
<evidence type="ECO:0000256" key="1">
    <source>
        <dbReference type="ARBA" id="ARBA00022618"/>
    </source>
</evidence>
<evidence type="ECO:0000313" key="13">
    <source>
        <dbReference type="Proteomes" id="UP001596492"/>
    </source>
</evidence>
<dbReference type="NCBIfam" id="TIGR02802">
    <property type="entry name" value="Pal_lipo"/>
    <property type="match status" value="1"/>
</dbReference>
<comment type="subunit">
    <text evidence="8">The Tol-Pal system is composed of five core proteins: the inner membrane proteins TolA, TolQ and TolR, the periplasmic protein TolB and the outer membrane protein Pal. They form a network linking the inner and outer membranes and the peptidoglycan layer.</text>
</comment>
<evidence type="ECO:0000256" key="6">
    <source>
        <dbReference type="ARBA" id="ARBA00023288"/>
    </source>
</evidence>
<keyword evidence="4 8" id="KW-0564">Palmitate</keyword>
<evidence type="ECO:0000256" key="3">
    <source>
        <dbReference type="ARBA" id="ARBA00023136"/>
    </source>
</evidence>
<comment type="similarity">
    <text evidence="8">Belongs to the Pal lipoprotein family.</text>
</comment>
<organism evidence="12 13">
    <name type="scientific">Hirschia litorea</name>
    <dbReference type="NCBI Taxonomy" id="1199156"/>
    <lineage>
        <taxon>Bacteria</taxon>
        <taxon>Pseudomonadati</taxon>
        <taxon>Pseudomonadota</taxon>
        <taxon>Alphaproteobacteria</taxon>
        <taxon>Hyphomonadales</taxon>
        <taxon>Hyphomonadaceae</taxon>
        <taxon>Hirschia</taxon>
    </lineage>
</organism>
<dbReference type="SUPFAM" id="SSF103088">
    <property type="entry name" value="OmpA-like"/>
    <property type="match status" value="1"/>
</dbReference>
<evidence type="ECO:0000256" key="8">
    <source>
        <dbReference type="HAMAP-Rule" id="MF_02204"/>
    </source>
</evidence>
<dbReference type="InterPro" id="IPR050330">
    <property type="entry name" value="Bact_OuterMem_StrucFunc"/>
</dbReference>
<dbReference type="Gene3D" id="3.30.1330.60">
    <property type="entry name" value="OmpA-like domain"/>
    <property type="match status" value="1"/>
</dbReference>
<keyword evidence="3 8" id="KW-0472">Membrane</keyword>
<protein>
    <recommendedName>
        <fullName evidence="8">Peptidoglycan-associated lipoprotein</fullName>
        <shortName evidence="8">PAL</shortName>
    </recommendedName>
</protein>
<evidence type="ECO:0000256" key="4">
    <source>
        <dbReference type="ARBA" id="ARBA00023139"/>
    </source>
</evidence>
<dbReference type="PRINTS" id="PR01021">
    <property type="entry name" value="OMPADOMAIN"/>
</dbReference>
<feature type="domain" description="OmpA-like" evidence="11">
    <location>
        <begin position="62"/>
        <end position="178"/>
    </location>
</feature>
<feature type="signal peptide" evidence="10">
    <location>
        <begin position="1"/>
        <end position="18"/>
    </location>
</feature>
<dbReference type="RefSeq" id="WP_382166880.1">
    <property type="nucleotide sequence ID" value="NZ_JBHTBR010000004.1"/>
</dbReference>
<dbReference type="CDD" id="cd07185">
    <property type="entry name" value="OmpA_C-like"/>
    <property type="match status" value="1"/>
</dbReference>
<dbReference type="InterPro" id="IPR014169">
    <property type="entry name" value="Pal_lipo_C"/>
</dbReference>
<keyword evidence="13" id="KW-1185">Reference proteome</keyword>
<keyword evidence="7 8" id="KW-0131">Cell cycle</keyword>
<feature type="region of interest" description="Disordered" evidence="9">
    <location>
        <begin position="25"/>
        <end position="51"/>
    </location>
</feature>
<accession>A0ABW2IL84</accession>
<keyword evidence="1 8" id="KW-0132">Cell division</keyword>
<gene>
    <name evidence="8 12" type="primary">pal</name>
    <name evidence="12" type="ORF">ACFQS8_08450</name>
</gene>
<evidence type="ECO:0000259" key="11">
    <source>
        <dbReference type="PROSITE" id="PS51123"/>
    </source>
</evidence>
<evidence type="ECO:0000256" key="7">
    <source>
        <dbReference type="ARBA" id="ARBA00023306"/>
    </source>
</evidence>
<dbReference type="HAMAP" id="MF_02204">
    <property type="entry name" value="Pal"/>
    <property type="match status" value="1"/>
</dbReference>